<comment type="subcellular location">
    <subcellularLocation>
        <location evidence="1">Nucleus</location>
    </subcellularLocation>
</comment>
<dbReference type="GO" id="GO:0006334">
    <property type="term" value="P:nucleosome assembly"/>
    <property type="evidence" value="ECO:0007669"/>
    <property type="project" value="TreeGrafter"/>
</dbReference>
<dbReference type="PROSITE" id="PS00678">
    <property type="entry name" value="WD_REPEATS_1"/>
    <property type="match status" value="1"/>
</dbReference>
<accession>A0A8T3BEQ2</accession>
<feature type="repeat" description="WD" evidence="9">
    <location>
        <begin position="484"/>
        <end position="525"/>
    </location>
</feature>
<evidence type="ECO:0000313" key="13">
    <source>
        <dbReference type="Proteomes" id="UP000829196"/>
    </source>
</evidence>
<comment type="similarity">
    <text evidence="2">Belongs to the WD repeat HIR1 family.</text>
</comment>
<keyword evidence="3 9" id="KW-0853">WD repeat</keyword>
<evidence type="ECO:0000256" key="6">
    <source>
        <dbReference type="ARBA" id="ARBA00022853"/>
    </source>
</evidence>
<evidence type="ECO:0000256" key="10">
    <source>
        <dbReference type="SAM" id="MobiDB-lite"/>
    </source>
</evidence>
<dbReference type="InterPro" id="IPR001680">
    <property type="entry name" value="WD40_rpt"/>
</dbReference>
<feature type="compositionally biased region" description="Basic and acidic residues" evidence="10">
    <location>
        <begin position="87"/>
        <end position="107"/>
    </location>
</feature>
<dbReference type="GO" id="GO:0005634">
    <property type="term" value="C:nucleus"/>
    <property type="evidence" value="ECO:0007669"/>
    <property type="project" value="UniProtKB-SubCell"/>
</dbReference>
<dbReference type="AlphaFoldDB" id="A0A8T3BEQ2"/>
<sequence>MVKSRIKDSRLNPAFTKSLSSVDLWDLAENREREKVTFAQSDLLSLLAIGQEGKSSVERGRTASEKLKKKRRREKVNFAASSQRELRSCRDRGEKRHEQRRGSRSCEMDSAVSRNIALDRSHKDRITRNRGEISLLHGAFLQYVVKSMCQCINKYLEEQLQESTVHSEIGAYIPTTLVGGIARKMRAYRVFPRRKIAVQAFPEVAVAVQAAPEEKFAVQTAPDSNLLSKNAPNSSFQCLEGSRKTDRLHVRRIVHFINTLWNIHLICMRVSWKRGSSSAIVENIDILLIHKIILIREIGAYIPTTLVGGIARKMRAYRVFPRRKTAVQAFPEVAVAVQAAPEEEFAVQTAPDSNLLSKNAPNSSFQCLEGSRKEEEANHPFPTFVLVHGRSRDGFVYDHQGLVDILQSPYFNLILEVDDSAEDYVNCILFTLAPSITFYRRTSTLRTLADHREFLASGADGGDLVIWKLHSTDDGSAWKVLKTLLFHRKDVLDLQWSPDGGYLISGSVDNSCIIWDISKGSVHQILDAHLHYVQGVSWDPLGCYVASLSSDRTCRIYVNKPQTKQKGHDKINYVSQYLLTKLEVQNTDDSTALLAKTHLFHDETLNSFFRRLSWSPDGSFLLVPAGICKLSPASDPINAAYIISRKELSRPAMSLVGPSKPIVAVRFCPILFCLQGNTATSLFKLPYRVIFAVATINSLYIYDSESTSPIVIVAGLHYAAITDISWSPNAKYLALSSQDGYCSILEFDDDELGVSFSLEVDSKSASQGMPSTTNVKADVEDYMDIDHLGADHMDRKADVKADEEKPAQPTLVKASDTNKLTKKRITPTAIS</sequence>
<keyword evidence="7" id="KW-0234">DNA repair</keyword>
<protein>
    <recommendedName>
        <fullName evidence="11">CAF1B/HIR1 beta-propeller domain-containing protein</fullName>
    </recommendedName>
</protein>
<dbReference type="GO" id="GO:0006281">
    <property type="term" value="P:DNA repair"/>
    <property type="evidence" value="ECO:0007669"/>
    <property type="project" value="UniProtKB-KW"/>
</dbReference>
<feature type="compositionally biased region" description="Basic and acidic residues" evidence="10">
    <location>
        <begin position="55"/>
        <end position="66"/>
    </location>
</feature>
<dbReference type="EMBL" id="JAGYWB010000009">
    <property type="protein sequence ID" value="KAI0510873.1"/>
    <property type="molecule type" value="Genomic_DNA"/>
</dbReference>
<organism evidence="12 13">
    <name type="scientific">Dendrobium nobile</name>
    <name type="common">Orchid</name>
    <dbReference type="NCBI Taxonomy" id="94219"/>
    <lineage>
        <taxon>Eukaryota</taxon>
        <taxon>Viridiplantae</taxon>
        <taxon>Streptophyta</taxon>
        <taxon>Embryophyta</taxon>
        <taxon>Tracheophyta</taxon>
        <taxon>Spermatophyta</taxon>
        <taxon>Magnoliopsida</taxon>
        <taxon>Liliopsida</taxon>
        <taxon>Asparagales</taxon>
        <taxon>Orchidaceae</taxon>
        <taxon>Epidendroideae</taxon>
        <taxon>Malaxideae</taxon>
        <taxon>Dendrobiinae</taxon>
        <taxon>Dendrobium</taxon>
    </lineage>
</organism>
<evidence type="ECO:0000313" key="12">
    <source>
        <dbReference type="EMBL" id="KAI0510873.1"/>
    </source>
</evidence>
<feature type="region of interest" description="Disordered" evidence="10">
    <location>
        <begin position="87"/>
        <end position="108"/>
    </location>
</feature>
<dbReference type="InterPro" id="IPR019775">
    <property type="entry name" value="WD40_repeat_CS"/>
</dbReference>
<evidence type="ECO:0000256" key="5">
    <source>
        <dbReference type="ARBA" id="ARBA00022763"/>
    </source>
</evidence>
<dbReference type="SMR" id="A0A8T3BEQ2"/>
<dbReference type="Pfam" id="PF24105">
    <property type="entry name" value="Beta-prop_CAF1B_HIR1"/>
    <property type="match status" value="1"/>
</dbReference>
<dbReference type="InterPro" id="IPR015943">
    <property type="entry name" value="WD40/YVTN_repeat-like_dom_sf"/>
</dbReference>
<dbReference type="Gene3D" id="2.130.10.10">
    <property type="entry name" value="YVTN repeat-like/Quinoprotein amine dehydrogenase"/>
    <property type="match status" value="2"/>
</dbReference>
<reference evidence="12" key="1">
    <citation type="journal article" date="2022" name="Front. Genet.">
        <title>Chromosome-Scale Assembly of the Dendrobium nobile Genome Provides Insights Into the Molecular Mechanism of the Biosynthesis of the Medicinal Active Ingredient of Dendrobium.</title>
        <authorList>
            <person name="Xu Q."/>
            <person name="Niu S.-C."/>
            <person name="Li K.-L."/>
            <person name="Zheng P.-J."/>
            <person name="Zhang X.-J."/>
            <person name="Jia Y."/>
            <person name="Liu Y."/>
            <person name="Niu Y.-X."/>
            <person name="Yu L.-H."/>
            <person name="Chen D.-F."/>
            <person name="Zhang G.-Q."/>
        </authorList>
    </citation>
    <scope>NUCLEOTIDE SEQUENCE</scope>
    <source>
        <tissue evidence="12">Leaf</tissue>
    </source>
</reference>
<dbReference type="PROSITE" id="PS50082">
    <property type="entry name" value="WD_REPEATS_2"/>
    <property type="match status" value="1"/>
</dbReference>
<dbReference type="PANTHER" id="PTHR15271">
    <property type="entry name" value="CHROMATIN ASSEMBLY FACTOR 1 SUBUNIT B"/>
    <property type="match status" value="1"/>
</dbReference>
<keyword evidence="5" id="KW-0227">DNA damage</keyword>
<keyword evidence="8" id="KW-0539">Nucleus</keyword>
<dbReference type="PROSITE" id="PS50294">
    <property type="entry name" value="WD_REPEATS_REGION"/>
    <property type="match status" value="1"/>
</dbReference>
<dbReference type="GO" id="GO:0033186">
    <property type="term" value="C:CAF-1 complex"/>
    <property type="evidence" value="ECO:0007669"/>
    <property type="project" value="TreeGrafter"/>
</dbReference>
<gene>
    <name evidence="12" type="ORF">KFK09_011483</name>
</gene>
<evidence type="ECO:0000256" key="1">
    <source>
        <dbReference type="ARBA" id="ARBA00004123"/>
    </source>
</evidence>
<evidence type="ECO:0000256" key="9">
    <source>
        <dbReference type="PROSITE-ProRule" id="PRU00221"/>
    </source>
</evidence>
<dbReference type="GO" id="GO:0006335">
    <property type="term" value="P:DNA replication-dependent chromatin assembly"/>
    <property type="evidence" value="ECO:0007669"/>
    <property type="project" value="InterPro"/>
</dbReference>
<evidence type="ECO:0000256" key="8">
    <source>
        <dbReference type="ARBA" id="ARBA00023242"/>
    </source>
</evidence>
<keyword evidence="4" id="KW-0677">Repeat</keyword>
<evidence type="ECO:0000256" key="3">
    <source>
        <dbReference type="ARBA" id="ARBA00022574"/>
    </source>
</evidence>
<dbReference type="OrthoDB" id="71227at2759"/>
<keyword evidence="6" id="KW-0156">Chromatin regulator</keyword>
<feature type="region of interest" description="Disordered" evidence="10">
    <location>
        <begin position="55"/>
        <end position="74"/>
    </location>
</feature>
<comment type="caution">
    <text evidence="12">The sequence shown here is derived from an EMBL/GenBank/DDBJ whole genome shotgun (WGS) entry which is preliminary data.</text>
</comment>
<feature type="domain" description="CAF1B/HIR1 beta-propeller" evidence="11">
    <location>
        <begin position="448"/>
        <end position="752"/>
    </location>
</feature>
<dbReference type="SUPFAM" id="SSF50978">
    <property type="entry name" value="WD40 repeat-like"/>
    <property type="match status" value="1"/>
</dbReference>
<keyword evidence="13" id="KW-1185">Reference proteome</keyword>
<name>A0A8T3BEQ2_DENNO</name>
<evidence type="ECO:0000259" key="11">
    <source>
        <dbReference type="Pfam" id="PF24105"/>
    </source>
</evidence>
<evidence type="ECO:0000256" key="7">
    <source>
        <dbReference type="ARBA" id="ARBA00023204"/>
    </source>
</evidence>
<dbReference type="Proteomes" id="UP000829196">
    <property type="component" value="Unassembled WGS sequence"/>
</dbReference>
<dbReference type="InterPro" id="IPR036322">
    <property type="entry name" value="WD40_repeat_dom_sf"/>
</dbReference>
<dbReference type="InterPro" id="IPR055410">
    <property type="entry name" value="Beta-prop_CAF1B_HIR1"/>
</dbReference>
<dbReference type="SMART" id="SM00320">
    <property type="entry name" value="WD40"/>
    <property type="match status" value="5"/>
</dbReference>
<evidence type="ECO:0000256" key="4">
    <source>
        <dbReference type="ARBA" id="ARBA00022737"/>
    </source>
</evidence>
<dbReference type="InterPro" id="IPR045145">
    <property type="entry name" value="PTHR15271"/>
</dbReference>
<evidence type="ECO:0000256" key="2">
    <source>
        <dbReference type="ARBA" id="ARBA00007306"/>
    </source>
</evidence>
<feature type="region of interest" description="Disordered" evidence="10">
    <location>
        <begin position="794"/>
        <end position="831"/>
    </location>
</feature>
<proteinExistence type="inferred from homology"/>
<dbReference type="PANTHER" id="PTHR15271:SF4">
    <property type="entry name" value="CHROMATIN ASSEMBLY FACTOR 1 SUBUNIT B"/>
    <property type="match status" value="1"/>
</dbReference>
<feature type="compositionally biased region" description="Basic and acidic residues" evidence="10">
    <location>
        <begin position="794"/>
        <end position="806"/>
    </location>
</feature>